<evidence type="ECO:0000256" key="1">
    <source>
        <dbReference type="ARBA" id="ARBA00004429"/>
    </source>
</evidence>
<comment type="caution">
    <text evidence="9">The sequence shown here is derived from an EMBL/GenBank/DDBJ whole genome shotgun (WGS) entry which is preliminary data.</text>
</comment>
<dbReference type="EMBL" id="WUMU01000022">
    <property type="protein sequence ID" value="MXN19854.1"/>
    <property type="molecule type" value="Genomic_DNA"/>
</dbReference>
<dbReference type="GO" id="GO:0005886">
    <property type="term" value="C:plasma membrane"/>
    <property type="evidence" value="ECO:0007669"/>
    <property type="project" value="UniProtKB-SubCell"/>
</dbReference>
<accession>A0A6L7G6C1</accession>
<proteinExistence type="inferred from homology"/>
<feature type="transmembrane region" description="Helical" evidence="7">
    <location>
        <begin position="406"/>
        <end position="426"/>
    </location>
</feature>
<reference evidence="9 10" key="1">
    <citation type="submission" date="2019-12" db="EMBL/GenBank/DDBJ databases">
        <authorList>
            <person name="Li M."/>
        </authorList>
    </citation>
    <scope>NUCLEOTIDE SEQUENCE [LARGE SCALE GENOMIC DNA]</scope>
    <source>
        <strain evidence="9 10">GBMRC 2024</strain>
    </source>
</reference>
<sequence length="433" mass="46568">MDHPLLIIIGLLLLLMFLGSPVIFAIGFAGLAYFFVKPGMTAMLDIYAHKFFTGMDVFIWLSIPLFIVAGEIMSAVGMTDRLVNLSRLMVGRLRGGLAYVNVVGSMMFSGVSGSALADISALGPVEIEMMEKDGYRKDFSAALTVSSAIQGPIIPPSIPLIIFSALTNTSVAALFLAGAVPGLMLGLGQMAVVFVLARKHGYNANPIRNLTFAKALGIFYNAFFAIFMPLIIIGGIISGIFTATEAASVAVIYAMLVGFCAYRTLTLKKLWEILDRSARTSASVYLIVGFATIISWILANERLPVQLQELVTHYDLAPWALLLALNLFFLINGLWIGDSVQLLLFAPLFTPLLASMGVDPVHFGVIMVMNVMIGLMTPPYGLALYLGSSISGVSLAAIVRASIPFLLSNLVVLLLVTYVPAISLTLPKLFGFH</sequence>
<keyword evidence="3 7" id="KW-0997">Cell inner membrane</keyword>
<keyword evidence="7" id="KW-0813">Transport</keyword>
<evidence type="ECO:0000256" key="7">
    <source>
        <dbReference type="RuleBase" id="RU369079"/>
    </source>
</evidence>
<dbReference type="InterPro" id="IPR010656">
    <property type="entry name" value="DctM"/>
</dbReference>
<evidence type="ECO:0000313" key="10">
    <source>
        <dbReference type="Proteomes" id="UP000477911"/>
    </source>
</evidence>
<feature type="transmembrane region" description="Helical" evidence="7">
    <location>
        <begin position="247"/>
        <end position="265"/>
    </location>
</feature>
<keyword evidence="5 7" id="KW-1133">Transmembrane helix</keyword>
<dbReference type="Pfam" id="PF06808">
    <property type="entry name" value="DctM"/>
    <property type="match status" value="1"/>
</dbReference>
<dbReference type="PIRSF" id="PIRSF006066">
    <property type="entry name" value="HI0050"/>
    <property type="match status" value="1"/>
</dbReference>
<dbReference type="Proteomes" id="UP000477911">
    <property type="component" value="Unassembled WGS sequence"/>
</dbReference>
<feature type="transmembrane region" description="Helical" evidence="7">
    <location>
        <begin position="6"/>
        <end position="36"/>
    </location>
</feature>
<feature type="transmembrane region" description="Helical" evidence="7">
    <location>
        <begin position="277"/>
        <end position="299"/>
    </location>
</feature>
<evidence type="ECO:0000256" key="6">
    <source>
        <dbReference type="ARBA" id="ARBA00023136"/>
    </source>
</evidence>
<protein>
    <recommendedName>
        <fullName evidence="7">TRAP transporter large permease protein</fullName>
    </recommendedName>
</protein>
<evidence type="ECO:0000256" key="3">
    <source>
        <dbReference type="ARBA" id="ARBA00022519"/>
    </source>
</evidence>
<keyword evidence="10" id="KW-1185">Reference proteome</keyword>
<feature type="domain" description="TRAP C4-dicarboxylate transport system permease DctM subunit" evidence="8">
    <location>
        <begin position="10"/>
        <end position="422"/>
    </location>
</feature>
<evidence type="ECO:0000256" key="4">
    <source>
        <dbReference type="ARBA" id="ARBA00022692"/>
    </source>
</evidence>
<dbReference type="PANTHER" id="PTHR33362:SF2">
    <property type="entry name" value="TRAP TRANSPORTER LARGE PERMEASE PROTEIN"/>
    <property type="match status" value="1"/>
</dbReference>
<comment type="similarity">
    <text evidence="7">Belongs to the TRAP transporter large permease family.</text>
</comment>
<dbReference type="RefSeq" id="WP_160895982.1">
    <property type="nucleotide sequence ID" value="NZ_WUMU01000022.1"/>
</dbReference>
<comment type="subcellular location">
    <subcellularLocation>
        <location evidence="1 7">Cell inner membrane</location>
        <topology evidence="1 7">Multi-pass membrane protein</topology>
    </subcellularLocation>
</comment>
<keyword evidence="6 7" id="KW-0472">Membrane</keyword>
<dbReference type="PANTHER" id="PTHR33362">
    <property type="entry name" value="SIALIC ACID TRAP TRANSPORTER PERMEASE PROTEIN SIAT-RELATED"/>
    <property type="match status" value="1"/>
</dbReference>
<evidence type="ECO:0000313" key="9">
    <source>
        <dbReference type="EMBL" id="MXN19854.1"/>
    </source>
</evidence>
<dbReference type="InterPro" id="IPR004681">
    <property type="entry name" value="TRAP_DctM"/>
</dbReference>
<evidence type="ECO:0000259" key="8">
    <source>
        <dbReference type="Pfam" id="PF06808"/>
    </source>
</evidence>
<organism evidence="9 10">
    <name type="scientific">Pseudooceanicola albus</name>
    <dbReference type="NCBI Taxonomy" id="2692189"/>
    <lineage>
        <taxon>Bacteria</taxon>
        <taxon>Pseudomonadati</taxon>
        <taxon>Pseudomonadota</taxon>
        <taxon>Alphaproteobacteria</taxon>
        <taxon>Rhodobacterales</taxon>
        <taxon>Paracoccaceae</taxon>
        <taxon>Pseudooceanicola</taxon>
    </lineage>
</organism>
<feature type="transmembrane region" description="Helical" evidence="7">
    <location>
        <begin position="348"/>
        <end position="373"/>
    </location>
</feature>
<name>A0A6L7G6C1_9RHOB</name>
<evidence type="ECO:0000256" key="5">
    <source>
        <dbReference type="ARBA" id="ARBA00022989"/>
    </source>
</evidence>
<feature type="transmembrane region" description="Helical" evidence="7">
    <location>
        <begin position="139"/>
        <end position="166"/>
    </location>
</feature>
<dbReference type="AlphaFoldDB" id="A0A6L7G6C1"/>
<comment type="function">
    <text evidence="7">Part of the tripartite ATP-independent periplasmic (TRAP) transport system.</text>
</comment>
<feature type="transmembrane region" description="Helical" evidence="7">
    <location>
        <begin position="319"/>
        <end position="336"/>
    </location>
</feature>
<comment type="subunit">
    <text evidence="7">The complex comprises the extracytoplasmic solute receptor protein and the two transmembrane proteins.</text>
</comment>
<feature type="transmembrane region" description="Helical" evidence="7">
    <location>
        <begin position="218"/>
        <end position="241"/>
    </location>
</feature>
<feature type="transmembrane region" description="Helical" evidence="7">
    <location>
        <begin position="172"/>
        <end position="197"/>
    </location>
</feature>
<evidence type="ECO:0000256" key="2">
    <source>
        <dbReference type="ARBA" id="ARBA00022475"/>
    </source>
</evidence>
<gene>
    <name evidence="9" type="ORF">GR170_18630</name>
</gene>
<keyword evidence="2" id="KW-1003">Cell membrane</keyword>
<feature type="transmembrane region" description="Helical" evidence="7">
    <location>
        <begin position="98"/>
        <end position="119"/>
    </location>
</feature>
<feature type="transmembrane region" description="Helical" evidence="7">
    <location>
        <begin position="57"/>
        <end position="78"/>
    </location>
</feature>
<feature type="transmembrane region" description="Helical" evidence="7">
    <location>
        <begin position="379"/>
        <end position="399"/>
    </location>
</feature>
<dbReference type="NCBIfam" id="TIGR00786">
    <property type="entry name" value="dctM"/>
    <property type="match status" value="1"/>
</dbReference>
<keyword evidence="4 7" id="KW-0812">Transmembrane</keyword>
<dbReference type="GO" id="GO:0022857">
    <property type="term" value="F:transmembrane transporter activity"/>
    <property type="evidence" value="ECO:0007669"/>
    <property type="project" value="UniProtKB-UniRule"/>
</dbReference>